<name>A0A1L3GLE6_9BACT</name>
<dbReference type="EMBL" id="CP015519">
    <property type="protein sequence ID" value="APG26720.1"/>
    <property type="molecule type" value="Genomic_DNA"/>
</dbReference>
<gene>
    <name evidence="6" type="primary">nusB</name>
    <name evidence="8" type="ORF">A7E78_01890</name>
</gene>
<dbReference type="Proteomes" id="UP000182517">
    <property type="component" value="Chromosome"/>
</dbReference>
<dbReference type="STRING" id="1842532.A7E78_01890"/>
<feature type="domain" description="NusB/RsmB/TIM44" evidence="7">
    <location>
        <begin position="8"/>
        <end position="149"/>
    </location>
</feature>
<dbReference type="RefSeq" id="WP_072282680.1">
    <property type="nucleotide sequence ID" value="NZ_CP015519.1"/>
</dbReference>
<evidence type="ECO:0000256" key="6">
    <source>
        <dbReference type="HAMAP-Rule" id="MF_00073"/>
    </source>
</evidence>
<keyword evidence="4 6" id="KW-0805">Transcription regulation</keyword>
<accession>A0A1L3GLE6</accession>
<keyword evidence="9" id="KW-1185">Reference proteome</keyword>
<organism evidence="8 9">
    <name type="scientific">Syntrophotalea acetylenivorans</name>
    <dbReference type="NCBI Taxonomy" id="1842532"/>
    <lineage>
        <taxon>Bacteria</taxon>
        <taxon>Pseudomonadati</taxon>
        <taxon>Thermodesulfobacteriota</taxon>
        <taxon>Desulfuromonadia</taxon>
        <taxon>Desulfuromonadales</taxon>
        <taxon>Syntrophotaleaceae</taxon>
        <taxon>Syntrophotalea</taxon>
    </lineage>
</organism>
<dbReference type="GO" id="GO:0005829">
    <property type="term" value="C:cytosol"/>
    <property type="evidence" value="ECO:0007669"/>
    <property type="project" value="TreeGrafter"/>
</dbReference>
<sequence length="156" mass="18050">MQNGSRRQGRELAIKILFSLFEDQSSLDHVLETFWNNFRFNNDILGDPMDEVELPVKEDIRLFTEELVRGVATHREQLDQVIDEFSTNWSLERMSRVDLAILRMGAFELLFQPQTPTSVVINEAVEVGKRYGTQETPSFVNGLLDKVSRIYRPKSS</sequence>
<dbReference type="PANTHER" id="PTHR11078:SF3">
    <property type="entry name" value="ANTITERMINATION NUSB DOMAIN-CONTAINING PROTEIN"/>
    <property type="match status" value="1"/>
</dbReference>
<dbReference type="NCBIfam" id="TIGR01951">
    <property type="entry name" value="nusB"/>
    <property type="match status" value="1"/>
</dbReference>
<dbReference type="InterPro" id="IPR035926">
    <property type="entry name" value="NusB-like_sf"/>
</dbReference>
<dbReference type="Gene3D" id="1.10.940.10">
    <property type="entry name" value="NusB-like"/>
    <property type="match status" value="1"/>
</dbReference>
<dbReference type="GO" id="GO:0006353">
    <property type="term" value="P:DNA-templated transcription termination"/>
    <property type="evidence" value="ECO:0007669"/>
    <property type="project" value="UniProtKB-UniRule"/>
</dbReference>
<evidence type="ECO:0000256" key="5">
    <source>
        <dbReference type="ARBA" id="ARBA00023163"/>
    </source>
</evidence>
<dbReference type="SUPFAM" id="SSF48013">
    <property type="entry name" value="NusB-like"/>
    <property type="match status" value="1"/>
</dbReference>
<comment type="similarity">
    <text evidence="1 6">Belongs to the NusB family.</text>
</comment>
<keyword evidence="5 6" id="KW-0804">Transcription</keyword>
<reference evidence="8 9" key="1">
    <citation type="journal article" date="2017" name="Genome Announc.">
        <title>Complete Genome Sequences of Two Acetylene-Fermenting Pelobacter acetylenicus Strains.</title>
        <authorList>
            <person name="Sutton J.M."/>
            <person name="Baesman S.M."/>
            <person name="Fierst J.L."/>
            <person name="Poret-Peterson A.T."/>
            <person name="Oremland R.S."/>
            <person name="Dunlap D.S."/>
            <person name="Akob D.M."/>
        </authorList>
    </citation>
    <scope>NUCLEOTIDE SEQUENCE [LARGE SCALE GENOMIC DNA]</scope>
    <source>
        <strain evidence="8 9">SFB93</strain>
    </source>
</reference>
<dbReference type="Pfam" id="PF01029">
    <property type="entry name" value="NusB"/>
    <property type="match status" value="1"/>
</dbReference>
<proteinExistence type="inferred from homology"/>
<dbReference type="HAMAP" id="MF_00073">
    <property type="entry name" value="NusB"/>
    <property type="match status" value="1"/>
</dbReference>
<dbReference type="GO" id="GO:0003723">
    <property type="term" value="F:RNA binding"/>
    <property type="evidence" value="ECO:0007669"/>
    <property type="project" value="UniProtKB-UniRule"/>
</dbReference>
<keyword evidence="2 6" id="KW-0889">Transcription antitermination</keyword>
<dbReference type="AlphaFoldDB" id="A0A1L3GLE6"/>
<dbReference type="PANTHER" id="PTHR11078">
    <property type="entry name" value="N UTILIZATION SUBSTANCE PROTEIN B-RELATED"/>
    <property type="match status" value="1"/>
</dbReference>
<dbReference type="InterPro" id="IPR006027">
    <property type="entry name" value="NusB_RsmB_TIM44"/>
</dbReference>
<evidence type="ECO:0000313" key="9">
    <source>
        <dbReference type="Proteomes" id="UP000182517"/>
    </source>
</evidence>
<evidence type="ECO:0000313" key="8">
    <source>
        <dbReference type="EMBL" id="APG26720.1"/>
    </source>
</evidence>
<comment type="function">
    <text evidence="6">Involved in transcription antitermination. Required for transcription of ribosomal RNA (rRNA) genes. Binds specifically to the boxA antiterminator sequence of the ribosomal RNA (rrn) operons.</text>
</comment>
<evidence type="ECO:0000259" key="7">
    <source>
        <dbReference type="Pfam" id="PF01029"/>
    </source>
</evidence>
<dbReference type="OrthoDB" id="9797817at2"/>
<dbReference type="InterPro" id="IPR011605">
    <property type="entry name" value="NusB_fam"/>
</dbReference>
<dbReference type="GO" id="GO:0031564">
    <property type="term" value="P:transcription antitermination"/>
    <property type="evidence" value="ECO:0007669"/>
    <property type="project" value="UniProtKB-KW"/>
</dbReference>
<evidence type="ECO:0000256" key="1">
    <source>
        <dbReference type="ARBA" id="ARBA00005952"/>
    </source>
</evidence>
<evidence type="ECO:0000256" key="3">
    <source>
        <dbReference type="ARBA" id="ARBA00022884"/>
    </source>
</evidence>
<protein>
    <recommendedName>
        <fullName evidence="6">Transcription antitermination protein NusB</fullName>
    </recommendedName>
    <alternativeName>
        <fullName evidence="6">Antitermination factor NusB</fullName>
    </alternativeName>
</protein>
<evidence type="ECO:0000256" key="2">
    <source>
        <dbReference type="ARBA" id="ARBA00022814"/>
    </source>
</evidence>
<evidence type="ECO:0000256" key="4">
    <source>
        <dbReference type="ARBA" id="ARBA00023015"/>
    </source>
</evidence>
<dbReference type="CDD" id="cd00619">
    <property type="entry name" value="Terminator_NusB"/>
    <property type="match status" value="1"/>
</dbReference>
<dbReference type="KEGG" id="pef:A7E78_01890"/>
<keyword evidence="3 6" id="KW-0694">RNA-binding</keyword>